<dbReference type="EMBL" id="SZZP01000002">
    <property type="protein sequence ID" value="TKV83242.1"/>
    <property type="molecule type" value="Genomic_DNA"/>
</dbReference>
<protein>
    <submittedName>
        <fullName evidence="1">DUF1013 domain-containing protein</fullName>
    </submittedName>
</protein>
<organism evidence="1 2">
    <name type="scientific">Bradyrhizobium elkanii</name>
    <dbReference type="NCBI Taxonomy" id="29448"/>
    <lineage>
        <taxon>Bacteria</taxon>
        <taxon>Pseudomonadati</taxon>
        <taxon>Pseudomonadota</taxon>
        <taxon>Alphaproteobacteria</taxon>
        <taxon>Hyphomicrobiales</taxon>
        <taxon>Nitrobacteraceae</taxon>
        <taxon>Bradyrhizobium</taxon>
    </lineage>
</organism>
<name>A0A4U6SA74_BRAEL</name>
<dbReference type="AlphaFoldDB" id="A0A4U6SA74"/>
<comment type="caution">
    <text evidence="1">The sequence shown here is derived from an EMBL/GenBank/DDBJ whole genome shotgun (WGS) entry which is preliminary data.</text>
</comment>
<sequence length="250" mass="27836">MTTSFASTEVGEAQRRFAMSNAPLMPKATAVWLVDNTALTFDQVADFTKMHPLEVRAIADGDAAQGIKGMDPISNGQLTREEIERGERDQNYRLKLQESKVVLPSAAKKKGPRYTPVSRRHERPSAILWLVRNHPELKDAQIMRLVGTTKTTIASVRDRTHWNASTLTPMDPVTLGLCSQIELDFEVQRAAKEKPTTTVYGGATLLPASETTRKDELDDQPIERHDDLNVDAVFAKLKTIGGKKPDNEEE</sequence>
<dbReference type="InterPro" id="IPR010421">
    <property type="entry name" value="TrcR"/>
</dbReference>
<reference evidence="1 2" key="1">
    <citation type="submission" date="2019-05" db="EMBL/GenBank/DDBJ databases">
        <title>Draft Genome of Bradyrhizobium elkanii strain SEMIA 938, Used in Commercial Inoculants for Lupinus spp. in Brazil.</title>
        <authorList>
            <person name="Hungria M."/>
            <person name="Delamuta J.R.M."/>
            <person name="Ribeiro R.A."/>
            <person name="Nogueira M.A."/>
        </authorList>
    </citation>
    <scope>NUCLEOTIDE SEQUENCE [LARGE SCALE GENOMIC DNA]</scope>
    <source>
        <strain evidence="1 2">Semia 938</strain>
    </source>
</reference>
<evidence type="ECO:0000313" key="1">
    <source>
        <dbReference type="EMBL" id="TKV83242.1"/>
    </source>
</evidence>
<dbReference type="Pfam" id="PF06242">
    <property type="entry name" value="TrcR"/>
    <property type="match status" value="1"/>
</dbReference>
<proteinExistence type="predicted"/>
<gene>
    <name evidence="1" type="ORF">FDV58_03090</name>
</gene>
<accession>A0A4U6SA74</accession>
<dbReference type="Proteomes" id="UP000305095">
    <property type="component" value="Unassembled WGS sequence"/>
</dbReference>
<evidence type="ECO:0000313" key="2">
    <source>
        <dbReference type="Proteomes" id="UP000305095"/>
    </source>
</evidence>